<dbReference type="InterPro" id="IPR017850">
    <property type="entry name" value="Alkaline_phosphatase_core_sf"/>
</dbReference>
<keyword evidence="3 6" id="KW-0378">Hydrolase</keyword>
<evidence type="ECO:0000313" key="6">
    <source>
        <dbReference type="EMBL" id="QDU73620.1"/>
    </source>
</evidence>
<dbReference type="CDD" id="cd16143">
    <property type="entry name" value="ARS_like"/>
    <property type="match status" value="1"/>
</dbReference>
<dbReference type="OrthoDB" id="9783154at2"/>
<dbReference type="Gene3D" id="3.40.720.10">
    <property type="entry name" value="Alkaline Phosphatase, subunit A"/>
    <property type="match status" value="1"/>
</dbReference>
<dbReference type="InterPro" id="IPR024607">
    <property type="entry name" value="Sulfatase_CS"/>
</dbReference>
<dbReference type="InterPro" id="IPR050738">
    <property type="entry name" value="Sulfatase"/>
</dbReference>
<keyword evidence="7" id="KW-1185">Reference proteome</keyword>
<dbReference type="KEGG" id="bvo:Pan97_05960"/>
<keyword evidence="2" id="KW-0479">Metal-binding</keyword>
<evidence type="ECO:0000256" key="3">
    <source>
        <dbReference type="ARBA" id="ARBA00022801"/>
    </source>
</evidence>
<dbReference type="GO" id="GO:0004065">
    <property type="term" value="F:arylsulfatase activity"/>
    <property type="evidence" value="ECO:0007669"/>
    <property type="project" value="UniProtKB-EC"/>
</dbReference>
<organism evidence="6 7">
    <name type="scientific">Bremerella volcania</name>
    <dbReference type="NCBI Taxonomy" id="2527984"/>
    <lineage>
        <taxon>Bacteria</taxon>
        <taxon>Pseudomonadati</taxon>
        <taxon>Planctomycetota</taxon>
        <taxon>Planctomycetia</taxon>
        <taxon>Pirellulales</taxon>
        <taxon>Pirellulaceae</taxon>
        <taxon>Bremerella</taxon>
    </lineage>
</organism>
<dbReference type="GO" id="GO:0046872">
    <property type="term" value="F:metal ion binding"/>
    <property type="evidence" value="ECO:0007669"/>
    <property type="project" value="UniProtKB-KW"/>
</dbReference>
<comment type="similarity">
    <text evidence="1">Belongs to the sulfatase family.</text>
</comment>
<evidence type="ECO:0000259" key="5">
    <source>
        <dbReference type="Pfam" id="PF00884"/>
    </source>
</evidence>
<keyword evidence="4" id="KW-0106">Calcium</keyword>
<reference evidence="7" key="1">
    <citation type="submission" date="2019-02" db="EMBL/GenBank/DDBJ databases">
        <title>Deep-cultivation of Planctomycetes and their phenomic and genomic characterization uncovers novel biology.</title>
        <authorList>
            <person name="Wiegand S."/>
            <person name="Jogler M."/>
            <person name="Boedeker C."/>
            <person name="Pinto D."/>
            <person name="Vollmers J."/>
            <person name="Rivas-Marin E."/>
            <person name="Kohn T."/>
            <person name="Peeters S.H."/>
            <person name="Heuer A."/>
            <person name="Rast P."/>
            <person name="Oberbeckmann S."/>
            <person name="Bunk B."/>
            <person name="Jeske O."/>
            <person name="Meyerdierks A."/>
            <person name="Storesund J.E."/>
            <person name="Kallscheuer N."/>
            <person name="Luecker S."/>
            <person name="Lage O.M."/>
            <person name="Pohl T."/>
            <person name="Merkel B.J."/>
            <person name="Hornburger P."/>
            <person name="Mueller R.-W."/>
            <person name="Bruemmer F."/>
            <person name="Labrenz M."/>
            <person name="Spormann A.M."/>
            <person name="Op den Camp H."/>
            <person name="Overmann J."/>
            <person name="Amann R."/>
            <person name="Jetten M.S.M."/>
            <person name="Mascher T."/>
            <person name="Medema M.H."/>
            <person name="Devos D.P."/>
            <person name="Kaster A.-K."/>
            <person name="Ovreas L."/>
            <person name="Rohde M."/>
            <person name="Galperin M.Y."/>
            <person name="Jogler C."/>
        </authorList>
    </citation>
    <scope>NUCLEOTIDE SEQUENCE [LARGE SCALE GENOMIC DNA]</scope>
    <source>
        <strain evidence="7">Pan97</strain>
    </source>
</reference>
<dbReference type="PROSITE" id="PS00523">
    <property type="entry name" value="SULFATASE_1"/>
    <property type="match status" value="1"/>
</dbReference>
<evidence type="ECO:0000256" key="2">
    <source>
        <dbReference type="ARBA" id="ARBA00022723"/>
    </source>
</evidence>
<feature type="domain" description="Sulfatase N-terminal" evidence="5">
    <location>
        <begin position="34"/>
        <end position="392"/>
    </location>
</feature>
<proteinExistence type="inferred from homology"/>
<name>A0A518C322_9BACT</name>
<dbReference type="AlphaFoldDB" id="A0A518C322"/>
<evidence type="ECO:0000256" key="1">
    <source>
        <dbReference type="ARBA" id="ARBA00008779"/>
    </source>
</evidence>
<dbReference type="PANTHER" id="PTHR42693:SF53">
    <property type="entry name" value="ENDO-4-O-SULFATASE"/>
    <property type="match status" value="1"/>
</dbReference>
<evidence type="ECO:0000313" key="7">
    <source>
        <dbReference type="Proteomes" id="UP000318626"/>
    </source>
</evidence>
<evidence type="ECO:0000256" key="4">
    <source>
        <dbReference type="ARBA" id="ARBA00022837"/>
    </source>
</evidence>
<dbReference type="SUPFAM" id="SSF53649">
    <property type="entry name" value="Alkaline phosphatase-like"/>
    <property type="match status" value="1"/>
</dbReference>
<accession>A0A518C322</accession>
<sequence length="507" mass="56896">MSWFVTWETNVKRLLFAAIFSIWLAGSIYAAELPNIVILYADDMGFGDLGANNPDSKIPTPNLDRLAQEGLRLTDGHSSSGICTPSRYALLTGRYHWRKFHGIVQAFGSPVIDQDELTLAEILKAKGYKTACIGKWHLGWNWDEILRPDANVKSNRGNRVIQPEAFDWSKPISGGPTSHGFDEYFGDDVPNFPPYAWFKNDRVVDQPSVMLTETPKTPEGSWSARPGPAVKDWDFWAVVPRLAEEAVDWIAHQKGKQEPFFLYVPFNSPHSPIVPTKEFVGSSQAGPFGDFVHMTDAMAGKILSALQENGLEDNTLVIFTADNGAEHYAYERVKNFNHWSSAPFRGVKRDLYEGGHHVPFVVKWPGKIKPGSTSDALISQVDLMGTIAAIVDYQLPEDTAHDSYNQLPVWLSNEASPRETIVHNTAAKAYAIRDGDWLLVDARSGSHNRIPKWFDEERGYKEDDLPGELYDLKNDPAEKKNLYGSKPELVQQLKQKLKSIQARGQVR</sequence>
<dbReference type="PANTHER" id="PTHR42693">
    <property type="entry name" value="ARYLSULFATASE FAMILY MEMBER"/>
    <property type="match status" value="1"/>
</dbReference>
<dbReference type="Proteomes" id="UP000318626">
    <property type="component" value="Chromosome"/>
</dbReference>
<dbReference type="PROSITE" id="PS00149">
    <property type="entry name" value="SULFATASE_2"/>
    <property type="match status" value="1"/>
</dbReference>
<dbReference type="Pfam" id="PF00884">
    <property type="entry name" value="Sulfatase"/>
    <property type="match status" value="1"/>
</dbReference>
<dbReference type="InterPro" id="IPR000917">
    <property type="entry name" value="Sulfatase_N"/>
</dbReference>
<gene>
    <name evidence="6" type="primary">atsA_13</name>
    <name evidence="6" type="ORF">Pan97_05960</name>
</gene>
<dbReference type="EMBL" id="CP036289">
    <property type="protein sequence ID" value="QDU73620.1"/>
    <property type="molecule type" value="Genomic_DNA"/>
</dbReference>
<protein>
    <submittedName>
        <fullName evidence="6">Arylsulfatase</fullName>
        <ecNumber evidence="6">3.1.6.1</ecNumber>
    </submittedName>
</protein>
<dbReference type="Gene3D" id="3.30.1120.10">
    <property type="match status" value="1"/>
</dbReference>
<dbReference type="EC" id="3.1.6.1" evidence="6"/>